<keyword evidence="3" id="KW-1185">Reference proteome</keyword>
<feature type="chain" id="PRO_5006601842" description="DUF5020 domain-containing protein" evidence="1">
    <location>
        <begin position="20"/>
        <end position="246"/>
    </location>
</feature>
<dbReference type="STRING" id="76123.AS203_07230"/>
<gene>
    <name evidence="2" type="ORF">AS203_07230</name>
</gene>
<dbReference type="SUPFAM" id="SSF111364">
    <property type="entry name" value="Tsx-like channel"/>
    <property type="match status" value="1"/>
</dbReference>
<accession>A0A0S2KLC6</accession>
<organism evidence="2 3">
    <name type="scientific">Hoylesella enoeca</name>
    <dbReference type="NCBI Taxonomy" id="76123"/>
    <lineage>
        <taxon>Bacteria</taxon>
        <taxon>Pseudomonadati</taxon>
        <taxon>Bacteroidota</taxon>
        <taxon>Bacteroidia</taxon>
        <taxon>Bacteroidales</taxon>
        <taxon>Prevotellaceae</taxon>
        <taxon>Hoylesella</taxon>
    </lineage>
</organism>
<dbReference type="InterPro" id="IPR036777">
    <property type="entry name" value="Channel_Tsx-like_sf"/>
</dbReference>
<dbReference type="OrthoDB" id="1007128at2"/>
<reference evidence="3" key="1">
    <citation type="submission" date="2015-11" db="EMBL/GenBank/DDBJ databases">
        <authorList>
            <person name="Holder M.E."/>
            <person name="Ajami N.J."/>
            <person name="Petrosino J.F."/>
        </authorList>
    </citation>
    <scope>NUCLEOTIDE SEQUENCE [LARGE SCALE GENOMIC DNA]</scope>
    <source>
        <strain evidence="3">F0113</strain>
    </source>
</reference>
<feature type="signal peptide" evidence="1">
    <location>
        <begin position="1"/>
        <end position="19"/>
    </location>
</feature>
<dbReference type="EMBL" id="CP013195">
    <property type="protein sequence ID" value="ALO48899.1"/>
    <property type="molecule type" value="Genomic_DNA"/>
</dbReference>
<dbReference type="KEGG" id="peo:AS203_07230"/>
<dbReference type="eggNOG" id="ENOG502ZBZ0">
    <property type="taxonomic scope" value="Bacteria"/>
</dbReference>
<evidence type="ECO:0008006" key="4">
    <source>
        <dbReference type="Google" id="ProtNLM"/>
    </source>
</evidence>
<dbReference type="RefSeq" id="WP_025066433.1">
    <property type="nucleotide sequence ID" value="NZ_CP013195.1"/>
</dbReference>
<protein>
    <recommendedName>
        <fullName evidence="4">DUF5020 domain-containing protein</fullName>
    </recommendedName>
</protein>
<evidence type="ECO:0000256" key="1">
    <source>
        <dbReference type="SAM" id="SignalP"/>
    </source>
</evidence>
<dbReference type="GO" id="GO:0009279">
    <property type="term" value="C:cell outer membrane"/>
    <property type="evidence" value="ECO:0007669"/>
    <property type="project" value="InterPro"/>
</dbReference>
<dbReference type="Proteomes" id="UP000056252">
    <property type="component" value="Chromosome"/>
</dbReference>
<dbReference type="Pfam" id="PF16412">
    <property type="entry name" value="DUF5020"/>
    <property type="match status" value="1"/>
</dbReference>
<evidence type="ECO:0000313" key="2">
    <source>
        <dbReference type="EMBL" id="ALO48899.1"/>
    </source>
</evidence>
<sequence>MKKILSSVLLSLFAAVGFSQNVQLHYDLGHSLYKDLSNRMSITTTVEMFKADKWGSNYFFVDIDYLKDGVMGAYWEISREMNLTPNKQWAAHIEYDGGLTSDKETFISTRFQHAALLGGAWNWANADFSKTFSVQLLYKYNFKGKNPWNRPFNSAQLTEVWSTTFAHNLCTFSGFCDLWYDRSVRGNWIVVSEPQFWLNLNALKGWEGINLSLGSEVEISNNFVFNERGENNRFYAIPTVAAKWTF</sequence>
<name>A0A0S2KLC6_9BACT</name>
<dbReference type="AlphaFoldDB" id="A0A0S2KLC6"/>
<evidence type="ECO:0000313" key="3">
    <source>
        <dbReference type="Proteomes" id="UP000056252"/>
    </source>
</evidence>
<keyword evidence="1" id="KW-0732">Signal</keyword>
<proteinExistence type="predicted"/>